<sequence>MGIGYTQNSNGSNSYNLTYGGGGTTSTLTYGSQSGFNASSSYSLVEFNQATGADRPIATASA</sequence>
<evidence type="ECO:0000313" key="2">
    <source>
        <dbReference type="Proteomes" id="UP000245133"/>
    </source>
</evidence>
<protein>
    <submittedName>
        <fullName evidence="1">Uncharacterized protein</fullName>
    </submittedName>
</protein>
<dbReference type="Proteomes" id="UP000245133">
    <property type="component" value="Unassembled WGS sequence"/>
</dbReference>
<dbReference type="EMBL" id="BFBB01000009">
    <property type="protein sequence ID" value="GBF52030.1"/>
    <property type="molecule type" value="Genomic_DNA"/>
</dbReference>
<comment type="caution">
    <text evidence="1">The sequence shown here is derived from an EMBL/GenBank/DDBJ whole genome shotgun (WGS) entry which is preliminary data.</text>
</comment>
<gene>
    <name evidence="1" type="ORF">LPTSP4_35680</name>
</gene>
<name>A0A2P2E585_9LEPT</name>
<keyword evidence="2" id="KW-1185">Reference proteome</keyword>
<organism evidence="1 2">
    <name type="scientific">Leptospira ryugenii</name>
    <dbReference type="NCBI Taxonomy" id="1917863"/>
    <lineage>
        <taxon>Bacteria</taxon>
        <taxon>Pseudomonadati</taxon>
        <taxon>Spirochaetota</taxon>
        <taxon>Spirochaetia</taxon>
        <taxon>Leptospirales</taxon>
        <taxon>Leptospiraceae</taxon>
        <taxon>Leptospira</taxon>
    </lineage>
</organism>
<accession>A0A2P2E585</accession>
<proteinExistence type="predicted"/>
<reference evidence="1 2" key="1">
    <citation type="submission" date="2018-02" db="EMBL/GenBank/DDBJ databases">
        <title>Novel Leptospira species isolated from soil and water in Japan.</title>
        <authorList>
            <person name="Nakao R."/>
            <person name="Masuzawa T."/>
        </authorList>
    </citation>
    <scope>NUCLEOTIDE SEQUENCE [LARGE SCALE GENOMIC DNA]</scope>
    <source>
        <strain evidence="1 2">YH101</strain>
    </source>
</reference>
<evidence type="ECO:0000313" key="1">
    <source>
        <dbReference type="EMBL" id="GBF52030.1"/>
    </source>
</evidence>
<dbReference type="AlphaFoldDB" id="A0A2P2E585"/>